<protein>
    <submittedName>
        <fullName evidence="3">DNA repair exonuclease SbcCD nuclease subunit</fullName>
    </submittedName>
</protein>
<sequence length="367" mass="42760">MSISFIHTADLHIGKKFNLNFDVGDSIRRRIDLWDTFDKIIELCIRNEIDFLFVAGDLTDGKYCTIEDIERLASKFKEAINTKVVVTTGSNDPYSVNSYYKYIDWPDNVYLVDTTDSVKKMVFEEEGLCVYSIGLDIKGVQEERKTISSIRTDDDMVNVFLAHGDIEGNDPPDLRIDVESIRDKFDYIALGHYHQYREYSERMIYPGSPEPLDFKEQGQHGVVYGKIDKENFEKVFLPTAKSRFILKELYLQPEYEHQKILDIIKFIGDYISVSKDYYKVILNGTVNMEMDMDKIKAEASTYFQHIEFVDNFTYDIDYDLLLEEYKGNLIGDFIKLIKEEDENINSQRALMLGLDVMLKEKVGIDDY</sequence>
<dbReference type="Pfam" id="PF00149">
    <property type="entry name" value="Metallophos"/>
    <property type="match status" value="1"/>
</dbReference>
<keyword evidence="4" id="KW-1185">Reference proteome</keyword>
<dbReference type="EMBL" id="FQZL01000008">
    <property type="protein sequence ID" value="SHI94973.1"/>
    <property type="molecule type" value="Genomic_DNA"/>
</dbReference>
<evidence type="ECO:0000259" key="2">
    <source>
        <dbReference type="Pfam" id="PF00149"/>
    </source>
</evidence>
<dbReference type="STRING" id="1121476.SAMN02745751_01420"/>
<reference evidence="3 4" key="1">
    <citation type="submission" date="2016-11" db="EMBL/GenBank/DDBJ databases">
        <authorList>
            <person name="Jaros S."/>
            <person name="Januszkiewicz K."/>
            <person name="Wedrychowicz H."/>
        </authorList>
    </citation>
    <scope>NUCLEOTIDE SEQUENCE [LARGE SCALE GENOMIC DNA]</scope>
    <source>
        <strain evidence="3 4">DSM 17477</strain>
    </source>
</reference>
<dbReference type="OrthoDB" id="9773856at2"/>
<dbReference type="AlphaFoldDB" id="A0A1M6FBC2"/>
<dbReference type="Proteomes" id="UP000184052">
    <property type="component" value="Unassembled WGS sequence"/>
</dbReference>
<dbReference type="InterPro" id="IPR029052">
    <property type="entry name" value="Metallo-depent_PP-like"/>
</dbReference>
<evidence type="ECO:0000313" key="4">
    <source>
        <dbReference type="Proteomes" id="UP000184052"/>
    </source>
</evidence>
<dbReference type="PANTHER" id="PTHR30337">
    <property type="entry name" value="COMPONENT OF ATP-DEPENDENT DSDNA EXONUCLEASE"/>
    <property type="match status" value="1"/>
</dbReference>
<keyword evidence="3" id="KW-0540">Nuclease</keyword>
<keyword evidence="1" id="KW-0378">Hydrolase</keyword>
<accession>A0A1M6FBC2</accession>
<dbReference type="CDD" id="cd00840">
    <property type="entry name" value="MPP_Mre11_N"/>
    <property type="match status" value="1"/>
</dbReference>
<feature type="domain" description="Calcineurin-like phosphoesterase" evidence="2">
    <location>
        <begin position="4"/>
        <end position="196"/>
    </location>
</feature>
<name>A0A1M6FBC2_9FIRM</name>
<dbReference type="Gene3D" id="3.60.21.10">
    <property type="match status" value="1"/>
</dbReference>
<dbReference type="RefSeq" id="WP_073048887.1">
    <property type="nucleotide sequence ID" value="NZ_FQZL01000008.1"/>
</dbReference>
<proteinExistence type="predicted"/>
<dbReference type="SUPFAM" id="SSF56300">
    <property type="entry name" value="Metallo-dependent phosphatases"/>
    <property type="match status" value="1"/>
</dbReference>
<evidence type="ECO:0000256" key="1">
    <source>
        <dbReference type="ARBA" id="ARBA00022801"/>
    </source>
</evidence>
<evidence type="ECO:0000313" key="3">
    <source>
        <dbReference type="EMBL" id="SHI94973.1"/>
    </source>
</evidence>
<organism evidence="3 4">
    <name type="scientific">Dethiosulfatibacter aminovorans DSM 17477</name>
    <dbReference type="NCBI Taxonomy" id="1121476"/>
    <lineage>
        <taxon>Bacteria</taxon>
        <taxon>Bacillati</taxon>
        <taxon>Bacillota</taxon>
        <taxon>Tissierellia</taxon>
        <taxon>Dethiosulfatibacter</taxon>
    </lineage>
</organism>
<dbReference type="InterPro" id="IPR050535">
    <property type="entry name" value="DNA_Repair-Maintenance_Comp"/>
</dbReference>
<gene>
    <name evidence="3" type="ORF">SAMN02745751_01420</name>
</gene>
<dbReference type="InterPro" id="IPR041796">
    <property type="entry name" value="Mre11_N"/>
</dbReference>
<keyword evidence="3" id="KW-0269">Exonuclease</keyword>
<dbReference type="GO" id="GO:0004527">
    <property type="term" value="F:exonuclease activity"/>
    <property type="evidence" value="ECO:0007669"/>
    <property type="project" value="UniProtKB-KW"/>
</dbReference>
<dbReference type="InterPro" id="IPR004843">
    <property type="entry name" value="Calcineurin-like_PHP"/>
</dbReference>